<dbReference type="SUPFAM" id="SSF46689">
    <property type="entry name" value="Homeodomain-like"/>
    <property type="match status" value="2"/>
</dbReference>
<evidence type="ECO:0000256" key="1">
    <source>
        <dbReference type="ARBA" id="ARBA00023015"/>
    </source>
</evidence>
<dbReference type="PROSITE" id="PS00041">
    <property type="entry name" value="HTH_ARAC_FAMILY_1"/>
    <property type="match status" value="1"/>
</dbReference>
<dbReference type="AlphaFoldDB" id="D5EI88"/>
<dbReference type="EMBL" id="CP001998">
    <property type="protein sequence ID" value="ADE56128.1"/>
    <property type="molecule type" value="Genomic_DNA"/>
</dbReference>
<dbReference type="InterPro" id="IPR020449">
    <property type="entry name" value="Tscrpt_reg_AraC-type_HTH"/>
</dbReference>
<sequence length="292" mass="33042">MLNRSNSLRLGYLYGGEVAYQAGESLATRTLTDYEIAYIINGTVRYSANDTSYVVPAGGIIIGHKGTVETYTWSVSQETRHAYFHFSIEQLPNDWPSPDQWPRVIEKPQAVSVALFQHVIKRIYQQSDWAATSPSARDSLLLETLIDTLLEAPGPMEHGFERDRPEPVRRGLKWMRQQIDERADEAFTLSDIARAAGCSSKYLCRSFKSSMGHTPMQTNMLMRMQLSLNLLAKTNLSIAEIAQRCGYTNPLYFSRCFSKTCGRSPRQVRHDLREGKPPPSIPLPVDVIPRLQ</sequence>
<organism evidence="6 7">
    <name type="scientific">Coraliomargarita akajimensis (strain DSM 45221 / IAM 15411 / JCM 23193 / KCTC 12865 / 04OKA010-24)</name>
    <dbReference type="NCBI Taxonomy" id="583355"/>
    <lineage>
        <taxon>Bacteria</taxon>
        <taxon>Pseudomonadati</taxon>
        <taxon>Verrucomicrobiota</taxon>
        <taxon>Opitutia</taxon>
        <taxon>Puniceicoccales</taxon>
        <taxon>Coraliomargaritaceae</taxon>
        <taxon>Coraliomargarita</taxon>
    </lineage>
</organism>
<name>D5EI88_CORAD</name>
<dbReference type="OrthoDB" id="1050625at2"/>
<evidence type="ECO:0000313" key="7">
    <source>
        <dbReference type="Proteomes" id="UP000000925"/>
    </source>
</evidence>
<dbReference type="eggNOG" id="COG4977">
    <property type="taxonomic scope" value="Bacteria"/>
</dbReference>
<proteinExistence type="predicted"/>
<dbReference type="HOGENOM" id="CLU_000445_88_6_0"/>
<dbReference type="InterPro" id="IPR018062">
    <property type="entry name" value="HTH_AraC-typ_CS"/>
</dbReference>
<dbReference type="InterPro" id="IPR014710">
    <property type="entry name" value="RmlC-like_jellyroll"/>
</dbReference>
<keyword evidence="3" id="KW-0010">Activator</keyword>
<keyword evidence="4" id="KW-0804">Transcription</keyword>
<dbReference type="GO" id="GO:0003700">
    <property type="term" value="F:DNA-binding transcription factor activity"/>
    <property type="evidence" value="ECO:0007669"/>
    <property type="project" value="InterPro"/>
</dbReference>
<dbReference type="Gene3D" id="2.60.120.10">
    <property type="entry name" value="Jelly Rolls"/>
    <property type="match status" value="1"/>
</dbReference>
<dbReference type="InterPro" id="IPR003313">
    <property type="entry name" value="AraC-bd"/>
</dbReference>
<dbReference type="PANTHER" id="PTHR46796">
    <property type="entry name" value="HTH-TYPE TRANSCRIPTIONAL ACTIVATOR RHAS-RELATED"/>
    <property type="match status" value="1"/>
</dbReference>
<dbReference type="InterPro" id="IPR037923">
    <property type="entry name" value="HTH-like"/>
</dbReference>
<dbReference type="RefSeq" id="WP_013044844.1">
    <property type="nucleotide sequence ID" value="NC_014008.1"/>
</dbReference>
<evidence type="ECO:0000256" key="3">
    <source>
        <dbReference type="ARBA" id="ARBA00023159"/>
    </source>
</evidence>
<keyword evidence="7" id="KW-1185">Reference proteome</keyword>
<dbReference type="InterPro" id="IPR018060">
    <property type="entry name" value="HTH_AraC"/>
</dbReference>
<dbReference type="STRING" id="583355.Caka_3115"/>
<evidence type="ECO:0000313" key="6">
    <source>
        <dbReference type="EMBL" id="ADE56128.1"/>
    </source>
</evidence>
<feature type="domain" description="HTH araC/xylS-type" evidence="5">
    <location>
        <begin position="169"/>
        <end position="271"/>
    </location>
</feature>
<dbReference type="Pfam" id="PF12833">
    <property type="entry name" value="HTH_18"/>
    <property type="match status" value="1"/>
</dbReference>
<accession>D5EI88</accession>
<dbReference type="Proteomes" id="UP000000925">
    <property type="component" value="Chromosome"/>
</dbReference>
<dbReference type="KEGG" id="caa:Caka_3115"/>
<dbReference type="InterPro" id="IPR009057">
    <property type="entry name" value="Homeodomain-like_sf"/>
</dbReference>
<gene>
    <name evidence="6" type="ordered locus">Caka_3115</name>
</gene>
<dbReference type="Gene3D" id="1.10.10.60">
    <property type="entry name" value="Homeodomain-like"/>
    <property type="match status" value="2"/>
</dbReference>
<dbReference type="GO" id="GO:0043565">
    <property type="term" value="F:sequence-specific DNA binding"/>
    <property type="evidence" value="ECO:0007669"/>
    <property type="project" value="InterPro"/>
</dbReference>
<reference evidence="6 7" key="1">
    <citation type="journal article" date="2010" name="Stand. Genomic Sci.">
        <title>Complete genome sequence of Coraliomargarita akajimensis type strain (04OKA010-24).</title>
        <authorList>
            <person name="Mavromatis K."/>
            <person name="Abt B."/>
            <person name="Brambilla E."/>
            <person name="Lapidus A."/>
            <person name="Copeland A."/>
            <person name="Deshpande S."/>
            <person name="Nolan M."/>
            <person name="Lucas S."/>
            <person name="Tice H."/>
            <person name="Cheng J.F."/>
            <person name="Han C."/>
            <person name="Detter J.C."/>
            <person name="Woyke T."/>
            <person name="Goodwin L."/>
            <person name="Pitluck S."/>
            <person name="Held B."/>
            <person name="Brettin T."/>
            <person name="Tapia R."/>
            <person name="Ivanova N."/>
            <person name="Mikhailova N."/>
            <person name="Pati A."/>
            <person name="Liolios K."/>
            <person name="Chen A."/>
            <person name="Palaniappan K."/>
            <person name="Land M."/>
            <person name="Hauser L."/>
            <person name="Chang Y.J."/>
            <person name="Jeffries C.D."/>
            <person name="Rohde M."/>
            <person name="Goker M."/>
            <person name="Bristow J."/>
            <person name="Eisen J.A."/>
            <person name="Markowitz V."/>
            <person name="Hugenholtz P."/>
            <person name="Klenk H.P."/>
            <person name="Kyrpides N.C."/>
        </authorList>
    </citation>
    <scope>NUCLEOTIDE SEQUENCE [LARGE SCALE GENOMIC DNA]</scope>
    <source>
        <strain evidence="7">DSM 45221 / IAM 15411 / JCM 23193 / KCTC 12865</strain>
    </source>
</reference>
<keyword evidence="2" id="KW-0238">DNA-binding</keyword>
<evidence type="ECO:0000256" key="2">
    <source>
        <dbReference type="ARBA" id="ARBA00023125"/>
    </source>
</evidence>
<evidence type="ECO:0000259" key="5">
    <source>
        <dbReference type="PROSITE" id="PS01124"/>
    </source>
</evidence>
<protein>
    <submittedName>
        <fullName evidence="6">Transcriptional regulator, AraC family</fullName>
    </submittedName>
</protein>
<evidence type="ECO:0000256" key="4">
    <source>
        <dbReference type="ARBA" id="ARBA00023163"/>
    </source>
</evidence>
<dbReference type="PRINTS" id="PR00032">
    <property type="entry name" value="HTHARAC"/>
</dbReference>
<keyword evidence="1" id="KW-0805">Transcription regulation</keyword>
<dbReference type="Pfam" id="PF02311">
    <property type="entry name" value="AraC_binding"/>
    <property type="match status" value="1"/>
</dbReference>
<dbReference type="PROSITE" id="PS01124">
    <property type="entry name" value="HTH_ARAC_FAMILY_2"/>
    <property type="match status" value="1"/>
</dbReference>
<dbReference type="SUPFAM" id="SSF51215">
    <property type="entry name" value="Regulatory protein AraC"/>
    <property type="match status" value="1"/>
</dbReference>
<dbReference type="InterPro" id="IPR050204">
    <property type="entry name" value="AraC_XylS_family_regulators"/>
</dbReference>
<dbReference type="PANTHER" id="PTHR46796:SF6">
    <property type="entry name" value="ARAC SUBFAMILY"/>
    <property type="match status" value="1"/>
</dbReference>
<dbReference type="SMART" id="SM00342">
    <property type="entry name" value="HTH_ARAC"/>
    <property type="match status" value="1"/>
</dbReference>